<comment type="caution">
    <text evidence="2">The sequence shown here is derived from an EMBL/GenBank/DDBJ whole genome shotgun (WGS) entry which is preliminary data.</text>
</comment>
<dbReference type="Pfam" id="PF25192">
    <property type="entry name" value="DiatomPyrShell"/>
    <property type="match status" value="1"/>
</dbReference>
<feature type="compositionally biased region" description="Pro residues" evidence="1">
    <location>
        <begin position="103"/>
        <end position="115"/>
    </location>
</feature>
<feature type="compositionally biased region" description="Polar residues" evidence="1">
    <location>
        <begin position="22"/>
        <end position="34"/>
    </location>
</feature>
<dbReference type="EMBL" id="AGNL01003147">
    <property type="protein sequence ID" value="EJK75065.1"/>
    <property type="molecule type" value="Genomic_DNA"/>
</dbReference>
<feature type="compositionally biased region" description="Polar residues" evidence="1">
    <location>
        <begin position="168"/>
        <end position="182"/>
    </location>
</feature>
<organism evidence="2 3">
    <name type="scientific">Thalassiosira oceanica</name>
    <name type="common">Marine diatom</name>
    <dbReference type="NCBI Taxonomy" id="159749"/>
    <lineage>
        <taxon>Eukaryota</taxon>
        <taxon>Sar</taxon>
        <taxon>Stramenopiles</taxon>
        <taxon>Ochrophyta</taxon>
        <taxon>Bacillariophyta</taxon>
        <taxon>Coscinodiscophyceae</taxon>
        <taxon>Thalassiosirophycidae</taxon>
        <taxon>Thalassiosirales</taxon>
        <taxon>Thalassiosiraceae</taxon>
        <taxon>Thalassiosira</taxon>
    </lineage>
</organism>
<dbReference type="OrthoDB" id="10410440at2759"/>
<sequence length="437" mass="47406">MYSSRQPPADQKQKDNKPQKQTAAKQRTIQGTETDGTDTTRKAIRKMSSLRSTLALGVCYVGGASGFMPPSKLGRTSCLRLRSSDDADGPPPNSRRPMDDPFAPSPRNGPPPRGPPRGRWEEPPSVDLEGTIRDRQSNLANNRQSANEDPRAFDYDSRFSQRPRGNISDPSMQPRQAWWESSPSRDGRIQGGSRSTYSAPNDRDGSHVFLESDGRPIDTTIELYDGPNNTPTRLKVYSEDGRMRPINTFVENPQRGQRGNTFSIKNTGAMEFPIQGGVSSVGGGPVPSMGGGSTSSLAGSEGAYMTEAEMTGMTRPTSPSMARGERVQGGALKTFPLDHSVEAVQVTITTDGLPMNAKVELWGTSSHIKQVAEIYNDDGARRPFASIIDVPGGSNTVAVYNEGPMEYPIEVVVEPVARSPNWDGRPDPSFGGHLAPW</sequence>
<keyword evidence="3" id="KW-1185">Reference proteome</keyword>
<protein>
    <submittedName>
        <fullName evidence="2">Uncharacterized protein</fullName>
    </submittedName>
</protein>
<feature type="region of interest" description="Disordered" evidence="1">
    <location>
        <begin position="1"/>
        <end position="42"/>
    </location>
</feature>
<accession>K0TC57</accession>
<dbReference type="OMA" id="NEGPMEY"/>
<dbReference type="Proteomes" id="UP000266841">
    <property type="component" value="Unassembled WGS sequence"/>
</dbReference>
<gene>
    <name evidence="2" type="ORF">THAOC_03225</name>
</gene>
<dbReference type="InterPro" id="IPR057491">
    <property type="entry name" value="DiatomPyrShell"/>
</dbReference>
<reference evidence="2 3" key="1">
    <citation type="journal article" date="2012" name="Genome Biol.">
        <title>Genome and low-iron response of an oceanic diatom adapted to chronic iron limitation.</title>
        <authorList>
            <person name="Lommer M."/>
            <person name="Specht M."/>
            <person name="Roy A.S."/>
            <person name="Kraemer L."/>
            <person name="Andreson R."/>
            <person name="Gutowska M.A."/>
            <person name="Wolf J."/>
            <person name="Bergner S.V."/>
            <person name="Schilhabel M.B."/>
            <person name="Klostermeier U.C."/>
            <person name="Beiko R.G."/>
            <person name="Rosenstiel P."/>
            <person name="Hippler M."/>
            <person name="Laroche J."/>
        </authorList>
    </citation>
    <scope>NUCLEOTIDE SEQUENCE [LARGE SCALE GENOMIC DNA]</scope>
    <source>
        <strain evidence="2 3">CCMP1005</strain>
    </source>
</reference>
<feature type="compositionally biased region" description="Low complexity" evidence="1">
    <location>
        <begin position="1"/>
        <end position="10"/>
    </location>
</feature>
<evidence type="ECO:0000256" key="1">
    <source>
        <dbReference type="SAM" id="MobiDB-lite"/>
    </source>
</evidence>
<dbReference type="AlphaFoldDB" id="K0TC57"/>
<feature type="compositionally biased region" description="Basic and acidic residues" evidence="1">
    <location>
        <begin position="146"/>
        <end position="159"/>
    </location>
</feature>
<name>K0TC57_THAOC</name>
<feature type="compositionally biased region" description="Basic and acidic residues" evidence="1">
    <location>
        <begin position="201"/>
        <end position="212"/>
    </location>
</feature>
<evidence type="ECO:0000313" key="2">
    <source>
        <dbReference type="EMBL" id="EJK75065.1"/>
    </source>
</evidence>
<evidence type="ECO:0000313" key="3">
    <source>
        <dbReference type="Proteomes" id="UP000266841"/>
    </source>
</evidence>
<proteinExistence type="predicted"/>
<feature type="region of interest" description="Disordered" evidence="1">
    <location>
        <begin position="62"/>
        <end position="212"/>
    </location>
</feature>
<dbReference type="eggNOG" id="ENOG502RVW7">
    <property type="taxonomic scope" value="Eukaryota"/>
</dbReference>